<sequence length="115" mass="12335">MAAAAVLTVGGLPGAAHAAEPAPAAPAVGWFTNSQPYQRPILRDVPSFSSQGGYNKSEGDTAEVHCSILGERGPDGNRIWWRVYDPNQPTPEGKGYWGWSHTTEITVNDQFVPPC</sequence>
<proteinExistence type="predicted"/>
<feature type="signal peptide" evidence="2">
    <location>
        <begin position="1"/>
        <end position="18"/>
    </location>
</feature>
<evidence type="ECO:0000313" key="4">
    <source>
        <dbReference type="Proteomes" id="UP000682308"/>
    </source>
</evidence>
<gene>
    <name evidence="3" type="ORF">KEF29_30555</name>
</gene>
<feature type="region of interest" description="Disordered" evidence="1">
    <location>
        <begin position="42"/>
        <end position="61"/>
    </location>
</feature>
<evidence type="ECO:0000256" key="2">
    <source>
        <dbReference type="SAM" id="SignalP"/>
    </source>
</evidence>
<evidence type="ECO:0000256" key="1">
    <source>
        <dbReference type="SAM" id="MobiDB-lite"/>
    </source>
</evidence>
<dbReference type="Proteomes" id="UP000682308">
    <property type="component" value="Unassembled WGS sequence"/>
</dbReference>
<feature type="chain" id="PRO_5037302078" description="Ig-like domain-containing protein" evidence="2">
    <location>
        <begin position="19"/>
        <end position="115"/>
    </location>
</feature>
<name>A0A941FL82_9ACTN</name>
<keyword evidence="4" id="KW-1185">Reference proteome</keyword>
<evidence type="ECO:0000313" key="3">
    <source>
        <dbReference type="EMBL" id="MBR8642277.1"/>
    </source>
</evidence>
<dbReference type="EMBL" id="JAGTPG010000002">
    <property type="protein sequence ID" value="MBR8642277.1"/>
    <property type="molecule type" value="Genomic_DNA"/>
</dbReference>
<comment type="caution">
    <text evidence="3">The sequence shown here is derived from an EMBL/GenBank/DDBJ whole genome shotgun (WGS) entry which is preliminary data.</text>
</comment>
<reference evidence="3 4" key="1">
    <citation type="submission" date="2021-04" db="EMBL/GenBank/DDBJ databases">
        <title>Characterization of the biosynthetic gene cluster of new lipopeptides with antitumor activity in the genome of the marine Streptomyces PHM034.</title>
        <authorList>
            <person name="Ceniceros A."/>
            <person name="Canedo L."/>
            <person name="Mendez C."/>
            <person name="Olano C."/>
            <person name="Schleissner C."/>
            <person name="Cuevas C."/>
            <person name="De La Calle F."/>
            <person name="Salas J.A."/>
        </authorList>
    </citation>
    <scope>NUCLEOTIDE SEQUENCE [LARGE SCALE GENOMIC DNA]</scope>
    <source>
        <strain evidence="3 4">PHM034</strain>
    </source>
</reference>
<organism evidence="3 4">
    <name type="scientific">Streptomyces tuirus</name>
    <dbReference type="NCBI Taxonomy" id="68278"/>
    <lineage>
        <taxon>Bacteria</taxon>
        <taxon>Bacillati</taxon>
        <taxon>Actinomycetota</taxon>
        <taxon>Actinomycetes</taxon>
        <taxon>Kitasatosporales</taxon>
        <taxon>Streptomycetaceae</taxon>
        <taxon>Streptomyces</taxon>
    </lineage>
</organism>
<dbReference type="AlphaFoldDB" id="A0A941FL82"/>
<protein>
    <recommendedName>
        <fullName evidence="5">Ig-like domain-containing protein</fullName>
    </recommendedName>
</protein>
<keyword evidence="2" id="KW-0732">Signal</keyword>
<accession>A0A941FL82</accession>
<evidence type="ECO:0008006" key="5">
    <source>
        <dbReference type="Google" id="ProtNLM"/>
    </source>
</evidence>